<keyword evidence="2" id="KW-1185">Reference proteome</keyword>
<dbReference type="Proteomes" id="UP000000851">
    <property type="component" value="Chromosome"/>
</dbReference>
<dbReference type="InParanoid" id="C7Q2H8"/>
<dbReference type="HOGENOM" id="CLU_3341846_0_0_11"/>
<organism evidence="1 2">
    <name type="scientific">Catenulispora acidiphila (strain DSM 44928 / JCM 14897 / NBRC 102108 / NRRL B-24433 / ID139908)</name>
    <dbReference type="NCBI Taxonomy" id="479433"/>
    <lineage>
        <taxon>Bacteria</taxon>
        <taxon>Bacillati</taxon>
        <taxon>Actinomycetota</taxon>
        <taxon>Actinomycetes</taxon>
        <taxon>Catenulisporales</taxon>
        <taxon>Catenulisporaceae</taxon>
        <taxon>Catenulispora</taxon>
    </lineage>
</organism>
<gene>
    <name evidence="1" type="ordered locus">Caci_0887</name>
</gene>
<accession>C7Q2H8</accession>
<dbReference type="KEGG" id="cai:Caci_0887"/>
<proteinExistence type="predicted"/>
<name>C7Q2H8_CATAD</name>
<dbReference type="EMBL" id="CP001700">
    <property type="protein sequence ID" value="ACU69820.1"/>
    <property type="molecule type" value="Genomic_DNA"/>
</dbReference>
<dbReference type="AlphaFoldDB" id="C7Q2H8"/>
<protein>
    <submittedName>
        <fullName evidence="1">Uncharacterized protein</fullName>
    </submittedName>
</protein>
<evidence type="ECO:0000313" key="1">
    <source>
        <dbReference type="EMBL" id="ACU69820.1"/>
    </source>
</evidence>
<sequence>MSWRGWAAQATKRAVLALELEGEVEGEVELYRGEGRS</sequence>
<evidence type="ECO:0000313" key="2">
    <source>
        <dbReference type="Proteomes" id="UP000000851"/>
    </source>
</evidence>
<reference evidence="1 2" key="1">
    <citation type="journal article" date="2009" name="Stand. Genomic Sci.">
        <title>Complete genome sequence of Catenulispora acidiphila type strain (ID 139908).</title>
        <authorList>
            <person name="Copeland A."/>
            <person name="Lapidus A."/>
            <person name="Glavina Del Rio T."/>
            <person name="Nolan M."/>
            <person name="Lucas S."/>
            <person name="Chen F."/>
            <person name="Tice H."/>
            <person name="Cheng J.F."/>
            <person name="Bruce D."/>
            <person name="Goodwin L."/>
            <person name="Pitluck S."/>
            <person name="Mikhailova N."/>
            <person name="Pati A."/>
            <person name="Ivanova N."/>
            <person name="Mavromatis K."/>
            <person name="Chen A."/>
            <person name="Palaniappan K."/>
            <person name="Chain P."/>
            <person name="Land M."/>
            <person name="Hauser L."/>
            <person name="Chang Y.J."/>
            <person name="Jeffries C.D."/>
            <person name="Chertkov O."/>
            <person name="Brettin T."/>
            <person name="Detter J.C."/>
            <person name="Han C."/>
            <person name="Ali Z."/>
            <person name="Tindall B.J."/>
            <person name="Goker M."/>
            <person name="Bristow J."/>
            <person name="Eisen J.A."/>
            <person name="Markowitz V."/>
            <person name="Hugenholtz P."/>
            <person name="Kyrpides N.C."/>
            <person name="Klenk H.P."/>
        </authorList>
    </citation>
    <scope>NUCLEOTIDE SEQUENCE [LARGE SCALE GENOMIC DNA]</scope>
    <source>
        <strain evidence="2">DSM 44928 / JCM 14897 / NBRC 102108 / NRRL B-24433 / ID139908</strain>
    </source>
</reference>